<keyword evidence="2" id="KW-1185">Reference proteome</keyword>
<dbReference type="SUPFAM" id="SSF103481">
    <property type="entry name" value="Multidrug resistance efflux transporter EmrE"/>
    <property type="match status" value="1"/>
</dbReference>
<sequence>MVGGGARPLRFDAAGAQRLQPVLAAAFGIGVLGERPTASQIGGCALVVAVVWYTGRTPRSP</sequence>
<dbReference type="AlphaFoldDB" id="A0A852TW49"/>
<gene>
    <name evidence="1" type="ORF">HDA32_002657</name>
</gene>
<reference evidence="1 2" key="1">
    <citation type="submission" date="2020-07" db="EMBL/GenBank/DDBJ databases">
        <title>Sequencing the genomes of 1000 actinobacteria strains.</title>
        <authorList>
            <person name="Klenk H.-P."/>
        </authorList>
    </citation>
    <scope>NUCLEOTIDE SEQUENCE [LARGE SCALE GENOMIC DNA]</scope>
    <source>
        <strain evidence="1 2">CXB654</strain>
    </source>
</reference>
<organism evidence="1 2">
    <name type="scientific">Spinactinospora alkalitolerans</name>
    <dbReference type="NCBI Taxonomy" id="687207"/>
    <lineage>
        <taxon>Bacteria</taxon>
        <taxon>Bacillati</taxon>
        <taxon>Actinomycetota</taxon>
        <taxon>Actinomycetes</taxon>
        <taxon>Streptosporangiales</taxon>
        <taxon>Nocardiopsidaceae</taxon>
        <taxon>Spinactinospora</taxon>
    </lineage>
</organism>
<proteinExistence type="predicted"/>
<accession>A0A852TW49</accession>
<name>A0A852TW49_9ACTN</name>
<evidence type="ECO:0000313" key="2">
    <source>
        <dbReference type="Proteomes" id="UP000589036"/>
    </source>
</evidence>
<dbReference type="Proteomes" id="UP000589036">
    <property type="component" value="Unassembled WGS sequence"/>
</dbReference>
<dbReference type="EMBL" id="JACCCC010000001">
    <property type="protein sequence ID" value="NYE47537.1"/>
    <property type="molecule type" value="Genomic_DNA"/>
</dbReference>
<evidence type="ECO:0000313" key="1">
    <source>
        <dbReference type="EMBL" id="NYE47537.1"/>
    </source>
</evidence>
<comment type="caution">
    <text evidence="1">The sequence shown here is derived from an EMBL/GenBank/DDBJ whole genome shotgun (WGS) entry which is preliminary data.</text>
</comment>
<protein>
    <submittedName>
        <fullName evidence="1">Drug/metabolite transporter (DMT)-like permease</fullName>
    </submittedName>
</protein>
<dbReference type="InterPro" id="IPR037185">
    <property type="entry name" value="EmrE-like"/>
</dbReference>
<dbReference type="RefSeq" id="WP_179643459.1">
    <property type="nucleotide sequence ID" value="NZ_BAAAYY010000015.1"/>
</dbReference>